<comment type="caution">
    <text evidence="2">The sequence shown here is derived from an EMBL/GenBank/DDBJ whole genome shotgun (WGS) entry which is preliminary data.</text>
</comment>
<dbReference type="EMBL" id="BAAAXZ010000074">
    <property type="protein sequence ID" value="GAA2923441.1"/>
    <property type="molecule type" value="Genomic_DNA"/>
</dbReference>
<feature type="compositionally biased region" description="Low complexity" evidence="1">
    <location>
        <begin position="140"/>
        <end position="154"/>
    </location>
</feature>
<evidence type="ECO:0008006" key="4">
    <source>
        <dbReference type="Google" id="ProtNLM"/>
    </source>
</evidence>
<evidence type="ECO:0000313" key="2">
    <source>
        <dbReference type="EMBL" id="GAA2923441.1"/>
    </source>
</evidence>
<feature type="compositionally biased region" description="Low complexity" evidence="1">
    <location>
        <begin position="183"/>
        <end position="217"/>
    </location>
</feature>
<accession>A0ABN3WRZ5</accession>
<evidence type="ECO:0000256" key="1">
    <source>
        <dbReference type="SAM" id="MobiDB-lite"/>
    </source>
</evidence>
<feature type="region of interest" description="Disordered" evidence="1">
    <location>
        <begin position="59"/>
        <end position="223"/>
    </location>
</feature>
<dbReference type="RefSeq" id="WP_344962337.1">
    <property type="nucleotide sequence ID" value="NZ_BAAAXZ010000074.1"/>
</dbReference>
<gene>
    <name evidence="2" type="ORF">GCM10020221_19370</name>
</gene>
<dbReference type="Proteomes" id="UP001501102">
    <property type="component" value="Unassembled WGS sequence"/>
</dbReference>
<evidence type="ECO:0000313" key="3">
    <source>
        <dbReference type="Proteomes" id="UP001501102"/>
    </source>
</evidence>
<feature type="compositionally biased region" description="Low complexity" evidence="1">
    <location>
        <begin position="102"/>
        <end position="121"/>
    </location>
</feature>
<proteinExistence type="predicted"/>
<sequence length="223" mass="22945">MRRTPFVLLVVFLLGSGLIALLLLNSSLNQGSFELTKLQRKTTELTDEQQALQQEVDQLAAPRRACSGAPAEAGPGPRREPAFLNPDGTVHGVPAPAPPAGGTPETDPAAYVPGARAARGRAPGGAEPGRRREPGRPADPRGAAPDRPAGARPPAAGPPRRNRPRTSRTRAGCHPLREACSKPASPQRPAAPRRNGPARAALVNPAVPAAPASGAPVPGSPGR</sequence>
<feature type="compositionally biased region" description="Basic and acidic residues" evidence="1">
    <location>
        <begin position="128"/>
        <end position="139"/>
    </location>
</feature>
<protein>
    <recommendedName>
        <fullName evidence="4">Secreted protein</fullName>
    </recommendedName>
</protein>
<keyword evidence="3" id="KW-1185">Reference proteome</keyword>
<organism evidence="2 3">
    <name type="scientific">Streptomyces thioluteus</name>
    <dbReference type="NCBI Taxonomy" id="66431"/>
    <lineage>
        <taxon>Bacteria</taxon>
        <taxon>Bacillati</taxon>
        <taxon>Actinomycetota</taxon>
        <taxon>Actinomycetes</taxon>
        <taxon>Kitasatosporales</taxon>
        <taxon>Streptomycetaceae</taxon>
        <taxon>Streptomyces</taxon>
    </lineage>
</organism>
<reference evidence="2 3" key="1">
    <citation type="journal article" date="2019" name="Int. J. Syst. Evol. Microbiol.">
        <title>The Global Catalogue of Microorganisms (GCM) 10K type strain sequencing project: providing services to taxonomists for standard genome sequencing and annotation.</title>
        <authorList>
            <consortium name="The Broad Institute Genomics Platform"/>
            <consortium name="The Broad Institute Genome Sequencing Center for Infectious Disease"/>
            <person name="Wu L."/>
            <person name="Ma J."/>
        </authorList>
    </citation>
    <scope>NUCLEOTIDE SEQUENCE [LARGE SCALE GENOMIC DNA]</scope>
    <source>
        <strain evidence="2 3">JCM 4087</strain>
    </source>
</reference>
<name>A0ABN3WRZ5_STRTU</name>